<evidence type="ECO:0000313" key="2">
    <source>
        <dbReference type="EMBL" id="TSD62325.1"/>
    </source>
</evidence>
<protein>
    <submittedName>
        <fullName evidence="2">Uncharacterized protein</fullName>
    </submittedName>
</protein>
<evidence type="ECO:0000313" key="3">
    <source>
        <dbReference type="Proteomes" id="UP000316988"/>
    </source>
</evidence>
<dbReference type="Proteomes" id="UP000316988">
    <property type="component" value="Unassembled WGS sequence"/>
</dbReference>
<dbReference type="OrthoDB" id="9877635at2"/>
<name>A0A554S7N6_9ACTN</name>
<keyword evidence="3" id="KW-1185">Reference proteome</keyword>
<comment type="caution">
    <text evidence="2">The sequence shown here is derived from an EMBL/GenBank/DDBJ whole genome shotgun (WGS) entry which is preliminary data.</text>
</comment>
<organism evidence="2 3">
    <name type="scientific">Aeromicrobium piscarium</name>
    <dbReference type="NCBI Taxonomy" id="2590901"/>
    <lineage>
        <taxon>Bacteria</taxon>
        <taxon>Bacillati</taxon>
        <taxon>Actinomycetota</taxon>
        <taxon>Actinomycetes</taxon>
        <taxon>Propionibacteriales</taxon>
        <taxon>Nocardioidaceae</taxon>
        <taxon>Aeromicrobium</taxon>
    </lineage>
</organism>
<reference evidence="2 3" key="1">
    <citation type="submission" date="2019-07" db="EMBL/GenBank/DDBJ databases">
        <authorList>
            <person name="Zhao L.H."/>
        </authorList>
    </citation>
    <scope>NUCLEOTIDE SEQUENCE [LARGE SCALE GENOMIC DNA]</scope>
    <source>
        <strain evidence="2 3">Co35</strain>
    </source>
</reference>
<keyword evidence="1" id="KW-1133">Transmembrane helix</keyword>
<keyword evidence="1" id="KW-0472">Membrane</keyword>
<feature type="transmembrane region" description="Helical" evidence="1">
    <location>
        <begin position="76"/>
        <end position="96"/>
    </location>
</feature>
<feature type="transmembrane region" description="Helical" evidence="1">
    <location>
        <begin position="40"/>
        <end position="64"/>
    </location>
</feature>
<dbReference type="AlphaFoldDB" id="A0A554S7N6"/>
<dbReference type="EMBL" id="VLNT01000009">
    <property type="protein sequence ID" value="TSD62325.1"/>
    <property type="molecule type" value="Genomic_DNA"/>
</dbReference>
<evidence type="ECO:0000256" key="1">
    <source>
        <dbReference type="SAM" id="Phobius"/>
    </source>
</evidence>
<feature type="transmembrane region" description="Helical" evidence="1">
    <location>
        <begin position="102"/>
        <end position="120"/>
    </location>
</feature>
<dbReference type="RefSeq" id="WP_143913759.1">
    <property type="nucleotide sequence ID" value="NZ_VLNT01000009.1"/>
</dbReference>
<sequence length="129" mass="13317">MTLRPGAARLAVSLGGCFALVALLAVVVVGHDAPREALVTAAGVLMVFGFVGGVLTTVIALLVLGYTHDREPDDEIAVTMASLAGSLFVAVFGVLALRTTGWLVAVVTTAVLVVVTHLVLRRGLRATLR</sequence>
<keyword evidence="1" id="KW-0812">Transmembrane</keyword>
<gene>
    <name evidence="2" type="ORF">FNM00_11860</name>
</gene>
<proteinExistence type="predicted"/>
<accession>A0A554S7N6</accession>